<keyword evidence="3 5" id="KW-1133">Transmembrane helix</keyword>
<evidence type="ECO:0000313" key="8">
    <source>
        <dbReference type="Proteomes" id="UP000253495"/>
    </source>
</evidence>
<dbReference type="CDD" id="cd17365">
    <property type="entry name" value="MFS_PcaK_like"/>
    <property type="match status" value="1"/>
</dbReference>
<gene>
    <name evidence="7" type="ORF">DFQ14_112103</name>
</gene>
<keyword evidence="8" id="KW-1185">Reference proteome</keyword>
<dbReference type="SUPFAM" id="SSF103473">
    <property type="entry name" value="MFS general substrate transporter"/>
    <property type="match status" value="1"/>
</dbReference>
<dbReference type="AlphaFoldDB" id="A0A368VHU9"/>
<accession>A0A368VHU9</accession>
<feature type="transmembrane region" description="Helical" evidence="5">
    <location>
        <begin position="352"/>
        <end position="377"/>
    </location>
</feature>
<evidence type="ECO:0000256" key="5">
    <source>
        <dbReference type="SAM" id="Phobius"/>
    </source>
</evidence>
<feature type="transmembrane region" description="Helical" evidence="5">
    <location>
        <begin position="12"/>
        <end position="41"/>
    </location>
</feature>
<organism evidence="7 8">
    <name type="scientific">Halopolyspora algeriensis</name>
    <dbReference type="NCBI Taxonomy" id="1500506"/>
    <lineage>
        <taxon>Bacteria</taxon>
        <taxon>Bacillati</taxon>
        <taxon>Actinomycetota</taxon>
        <taxon>Actinomycetes</taxon>
        <taxon>Actinomycetes incertae sedis</taxon>
        <taxon>Halopolyspora</taxon>
    </lineage>
</organism>
<feature type="transmembrane region" description="Helical" evidence="5">
    <location>
        <begin position="383"/>
        <end position="403"/>
    </location>
</feature>
<dbReference type="EMBL" id="QPJC01000012">
    <property type="protein sequence ID" value="RCW40222.1"/>
    <property type="molecule type" value="Genomic_DNA"/>
</dbReference>
<keyword evidence="2 5" id="KW-0812">Transmembrane</keyword>
<dbReference type="Proteomes" id="UP000253495">
    <property type="component" value="Unassembled WGS sequence"/>
</dbReference>
<dbReference type="Pfam" id="PF07690">
    <property type="entry name" value="MFS_1"/>
    <property type="match status" value="1"/>
</dbReference>
<dbReference type="RefSeq" id="WP_114454321.1">
    <property type="nucleotide sequence ID" value="NZ_QPJC01000012.1"/>
</dbReference>
<reference evidence="7 8" key="1">
    <citation type="submission" date="2018-07" db="EMBL/GenBank/DDBJ databases">
        <title>Genomic Encyclopedia of Type Strains, Phase III (KMG-III): the genomes of soil and plant-associated and newly described type strains.</title>
        <authorList>
            <person name="Whitman W."/>
        </authorList>
    </citation>
    <scope>NUCLEOTIDE SEQUENCE [LARGE SCALE GENOMIC DNA]</scope>
    <source>
        <strain evidence="7 8">CECT 8575</strain>
    </source>
</reference>
<comment type="subcellular location">
    <subcellularLocation>
        <location evidence="1">Cell membrane</location>
        <topology evidence="1">Multi-pass membrane protein</topology>
    </subcellularLocation>
</comment>
<comment type="caution">
    <text evidence="7">The sequence shown here is derived from an EMBL/GenBank/DDBJ whole genome shotgun (WGS) entry which is preliminary data.</text>
</comment>
<dbReference type="InterPro" id="IPR020846">
    <property type="entry name" value="MFS_dom"/>
</dbReference>
<feature type="transmembrane region" description="Helical" evidence="5">
    <location>
        <begin position="171"/>
        <end position="191"/>
    </location>
</feature>
<feature type="transmembrane region" description="Helical" evidence="5">
    <location>
        <begin position="295"/>
        <end position="313"/>
    </location>
</feature>
<feature type="transmembrane region" description="Helical" evidence="5">
    <location>
        <begin position="262"/>
        <end position="283"/>
    </location>
</feature>
<dbReference type="InterPro" id="IPR036259">
    <property type="entry name" value="MFS_trans_sf"/>
</dbReference>
<feature type="domain" description="Major facilitator superfamily (MFS) profile" evidence="6">
    <location>
        <begin position="15"/>
        <end position="407"/>
    </location>
</feature>
<evidence type="ECO:0000256" key="2">
    <source>
        <dbReference type="ARBA" id="ARBA00022692"/>
    </source>
</evidence>
<evidence type="ECO:0000256" key="4">
    <source>
        <dbReference type="ARBA" id="ARBA00023136"/>
    </source>
</evidence>
<dbReference type="PANTHER" id="PTHR23508">
    <property type="entry name" value="CARBOXYLIC ACID TRANSPORTER PROTEIN HOMOLOG"/>
    <property type="match status" value="1"/>
</dbReference>
<sequence length="429" mass="44152">MSGAETLNRTGAQWVLPLCWAAVLLDGFDLVVLGSVLPVMLDEGVWGLNPASASLASTAGLVGMMIGALVIGTITDLIGRRKVMVLAVASFSVFTALCAVAPSVFVFGLLRFLAGVGLGGCLPTAITLVTEFARGNRSSSATTIIMTGYHVGAVLTALLGLVLISPLGWRAMFVAGALPALVLVPLMVRYLPESQIFQEKAQRNAETSGASSARESIAALFRDGMGRSTIAFWVASFLGLILVYGLNTWLPEIMREAGYPLGASLGLLLTLNVGAVLGLFVAGRVADRTGVKRSTVLWFVAAAVMLALLSIRLPAVGLYVAVLLAGFFVFSAQVLVYAFVGRAYPVHSRATGLGWTTGVGRIGAISGPLLGGALLTAGLAYPWGFYAFAGIGALAALAIAAAARPAAQPAAPAAASDEPSEAALQSSVR</sequence>
<feature type="transmembrane region" description="Helical" evidence="5">
    <location>
        <begin position="53"/>
        <end position="71"/>
    </location>
</feature>
<protein>
    <submittedName>
        <fullName evidence="7">Benzoate transport</fullName>
    </submittedName>
</protein>
<dbReference type="PROSITE" id="PS50850">
    <property type="entry name" value="MFS"/>
    <property type="match status" value="1"/>
</dbReference>
<dbReference type="Gene3D" id="1.20.1250.20">
    <property type="entry name" value="MFS general substrate transporter like domains"/>
    <property type="match status" value="1"/>
</dbReference>
<dbReference type="GO" id="GO:0005886">
    <property type="term" value="C:plasma membrane"/>
    <property type="evidence" value="ECO:0007669"/>
    <property type="project" value="UniProtKB-SubCell"/>
</dbReference>
<dbReference type="GO" id="GO:0046943">
    <property type="term" value="F:carboxylic acid transmembrane transporter activity"/>
    <property type="evidence" value="ECO:0007669"/>
    <property type="project" value="TreeGrafter"/>
</dbReference>
<proteinExistence type="predicted"/>
<feature type="transmembrane region" description="Helical" evidence="5">
    <location>
        <begin position="112"/>
        <end position="132"/>
    </location>
</feature>
<feature type="transmembrane region" description="Helical" evidence="5">
    <location>
        <begin position="319"/>
        <end position="340"/>
    </location>
</feature>
<keyword evidence="4 5" id="KW-0472">Membrane</keyword>
<dbReference type="PANTHER" id="PTHR23508:SF10">
    <property type="entry name" value="CARBOXYLIC ACID TRANSPORTER PROTEIN HOMOLOG"/>
    <property type="match status" value="1"/>
</dbReference>
<dbReference type="InterPro" id="IPR011701">
    <property type="entry name" value="MFS"/>
</dbReference>
<evidence type="ECO:0000256" key="1">
    <source>
        <dbReference type="ARBA" id="ARBA00004651"/>
    </source>
</evidence>
<evidence type="ECO:0000256" key="3">
    <source>
        <dbReference type="ARBA" id="ARBA00022989"/>
    </source>
</evidence>
<feature type="transmembrane region" description="Helical" evidence="5">
    <location>
        <begin position="144"/>
        <end position="165"/>
    </location>
</feature>
<name>A0A368VHU9_9ACTN</name>
<dbReference type="OrthoDB" id="9787026at2"/>
<feature type="transmembrane region" description="Helical" evidence="5">
    <location>
        <begin position="83"/>
        <end position="106"/>
    </location>
</feature>
<evidence type="ECO:0000259" key="6">
    <source>
        <dbReference type="PROSITE" id="PS50850"/>
    </source>
</evidence>
<feature type="transmembrane region" description="Helical" evidence="5">
    <location>
        <begin position="230"/>
        <end position="250"/>
    </location>
</feature>
<evidence type="ECO:0000313" key="7">
    <source>
        <dbReference type="EMBL" id="RCW40222.1"/>
    </source>
</evidence>